<dbReference type="GO" id="GO:0015768">
    <property type="term" value="P:maltose transport"/>
    <property type="evidence" value="ECO:0007669"/>
    <property type="project" value="TreeGrafter"/>
</dbReference>
<dbReference type="PANTHER" id="PTHR30061:SF50">
    <property type="entry name" value="MALTOSE_MALTODEXTRIN-BINDING PERIPLASMIC PROTEIN"/>
    <property type="match status" value="1"/>
</dbReference>
<dbReference type="EMBL" id="VSIY01000004">
    <property type="protein sequence ID" value="TYB82381.1"/>
    <property type="molecule type" value="Genomic_DNA"/>
</dbReference>
<dbReference type="Pfam" id="PF01547">
    <property type="entry name" value="SBP_bac_1"/>
    <property type="match status" value="1"/>
</dbReference>
<dbReference type="GO" id="GO:1901982">
    <property type="term" value="F:maltose binding"/>
    <property type="evidence" value="ECO:0007669"/>
    <property type="project" value="TreeGrafter"/>
</dbReference>
<evidence type="ECO:0000256" key="1">
    <source>
        <dbReference type="ARBA" id="ARBA00008520"/>
    </source>
</evidence>
<dbReference type="GO" id="GO:0055052">
    <property type="term" value="C:ATP-binding cassette (ABC) transporter complex, substrate-binding subunit-containing"/>
    <property type="evidence" value="ECO:0007669"/>
    <property type="project" value="TreeGrafter"/>
</dbReference>
<dbReference type="SUPFAM" id="SSF53850">
    <property type="entry name" value="Periplasmic binding protein-like II"/>
    <property type="match status" value="1"/>
</dbReference>
<dbReference type="RefSeq" id="WP_148377144.1">
    <property type="nucleotide sequence ID" value="NZ_VSIY01000004.1"/>
</dbReference>
<evidence type="ECO:0000256" key="4">
    <source>
        <dbReference type="SAM" id="SignalP"/>
    </source>
</evidence>
<dbReference type="Proteomes" id="UP000322080">
    <property type="component" value="Unassembled WGS sequence"/>
</dbReference>
<keyword evidence="2" id="KW-0813">Transport</keyword>
<comment type="caution">
    <text evidence="5">The sequence shown here is derived from an EMBL/GenBank/DDBJ whole genome shotgun (WGS) entry which is preliminary data.</text>
</comment>
<reference evidence="5 6" key="1">
    <citation type="submission" date="2019-08" db="EMBL/GenBank/DDBJ databases">
        <title>Identification of a novel species of the genus Boseongicola.</title>
        <authorList>
            <person name="Zhang X.-Q."/>
        </authorList>
    </citation>
    <scope>NUCLEOTIDE SEQUENCE [LARGE SCALE GENOMIC DNA]</scope>
    <source>
        <strain evidence="5 6">HY14</strain>
    </source>
</reference>
<feature type="chain" id="PRO_5022936312" evidence="4">
    <location>
        <begin position="29"/>
        <end position="431"/>
    </location>
</feature>
<dbReference type="PANTHER" id="PTHR30061">
    <property type="entry name" value="MALTOSE-BINDING PERIPLASMIC PROTEIN"/>
    <property type="match status" value="1"/>
</dbReference>
<evidence type="ECO:0000313" key="6">
    <source>
        <dbReference type="Proteomes" id="UP000322080"/>
    </source>
</evidence>
<name>A0A5D0RP93_9RHOB</name>
<gene>
    <name evidence="5" type="ORF">FVF75_06600</name>
</gene>
<keyword evidence="6" id="KW-1185">Reference proteome</keyword>
<comment type="similarity">
    <text evidence="1">Belongs to the bacterial solute-binding protein 1 family.</text>
</comment>
<accession>A0A5D0RP93</accession>
<evidence type="ECO:0000256" key="2">
    <source>
        <dbReference type="ARBA" id="ARBA00022448"/>
    </source>
</evidence>
<keyword evidence="3 4" id="KW-0732">Signal</keyword>
<organism evidence="5 6">
    <name type="scientific">Maritimibacter fusiformis</name>
    <dbReference type="NCBI Taxonomy" id="2603819"/>
    <lineage>
        <taxon>Bacteria</taxon>
        <taxon>Pseudomonadati</taxon>
        <taxon>Pseudomonadota</taxon>
        <taxon>Alphaproteobacteria</taxon>
        <taxon>Rhodobacterales</taxon>
        <taxon>Roseobacteraceae</taxon>
        <taxon>Maritimibacter</taxon>
    </lineage>
</organism>
<dbReference type="InterPro" id="IPR006059">
    <property type="entry name" value="SBP"/>
</dbReference>
<proteinExistence type="inferred from homology"/>
<dbReference type="GO" id="GO:0042956">
    <property type="term" value="P:maltodextrin transmembrane transport"/>
    <property type="evidence" value="ECO:0007669"/>
    <property type="project" value="TreeGrafter"/>
</dbReference>
<dbReference type="AlphaFoldDB" id="A0A5D0RP93"/>
<protein>
    <submittedName>
        <fullName evidence="5">Extracellular solute-binding protein</fullName>
    </submittedName>
</protein>
<dbReference type="Gene3D" id="3.40.190.10">
    <property type="entry name" value="Periplasmic binding protein-like II"/>
    <property type="match status" value="2"/>
</dbReference>
<evidence type="ECO:0000313" key="5">
    <source>
        <dbReference type="EMBL" id="TYB82381.1"/>
    </source>
</evidence>
<feature type="signal peptide" evidence="4">
    <location>
        <begin position="1"/>
        <end position="28"/>
    </location>
</feature>
<evidence type="ECO:0000256" key="3">
    <source>
        <dbReference type="ARBA" id="ARBA00022729"/>
    </source>
</evidence>
<sequence>MHNQSSRGPRALTLALGLAAVIAVPANAQQLKLWEISSTNEGVNQNWENVIAQFEAEHPGVEVVMETFDTEAFKQGLAVALTSTSGPDIFFNWGSEDSAVLARNGLAADVTDMGEGRWLDKINAGLLAPFSVEGRAYGVPSHSIAKYMYYNTAFYEENGLTFPTTTDELLAMCKTVREIDPEVAFTSLGNRDQWKGIHYVSMLTAEYVGVDAMLADMRLQNSDDAMFTDPGYTKALAMMRTMEEEGCFQQGVNVTTADMSRTIFASGLATSIYCGTWCPGTFDSEGLEGGYSMAPFPAVSDAPEENHGYILGLTEGFQISAQSQHKELAADFIDLILSDAVQAERLVLAGRIPVNGAGVGAVSDEVHPAIQHVVADLPNYKGFAPILDVDLDGRIVEVYKRGIQDVIDGRVTPEELMAKVRAEALAVKSER</sequence>